<dbReference type="EMBL" id="VTPC01090671">
    <property type="protein sequence ID" value="KAF2881967.1"/>
    <property type="molecule type" value="Genomic_DNA"/>
</dbReference>
<accession>A0A8K0FYY9</accession>
<evidence type="ECO:0000313" key="1">
    <source>
        <dbReference type="EMBL" id="KAF2881967.1"/>
    </source>
</evidence>
<protein>
    <submittedName>
        <fullName evidence="1">Uncharacterized protein</fullName>
    </submittedName>
</protein>
<keyword evidence="2" id="KW-1185">Reference proteome</keyword>
<comment type="caution">
    <text evidence="1">The sequence shown here is derived from an EMBL/GenBank/DDBJ whole genome shotgun (WGS) entry which is preliminary data.</text>
</comment>
<evidence type="ECO:0000313" key="2">
    <source>
        <dbReference type="Proteomes" id="UP000801492"/>
    </source>
</evidence>
<name>A0A8K0FYY9_IGNLU</name>
<organism evidence="1 2">
    <name type="scientific">Ignelater luminosus</name>
    <name type="common">Cucubano</name>
    <name type="synonym">Pyrophorus luminosus</name>
    <dbReference type="NCBI Taxonomy" id="2038154"/>
    <lineage>
        <taxon>Eukaryota</taxon>
        <taxon>Metazoa</taxon>
        <taxon>Ecdysozoa</taxon>
        <taxon>Arthropoda</taxon>
        <taxon>Hexapoda</taxon>
        <taxon>Insecta</taxon>
        <taxon>Pterygota</taxon>
        <taxon>Neoptera</taxon>
        <taxon>Endopterygota</taxon>
        <taxon>Coleoptera</taxon>
        <taxon>Polyphaga</taxon>
        <taxon>Elateriformia</taxon>
        <taxon>Elateroidea</taxon>
        <taxon>Elateridae</taxon>
        <taxon>Agrypninae</taxon>
        <taxon>Pyrophorini</taxon>
        <taxon>Ignelater</taxon>
    </lineage>
</organism>
<dbReference type="AlphaFoldDB" id="A0A8K0FYY9"/>
<gene>
    <name evidence="1" type="ORF">ILUMI_24205</name>
</gene>
<proteinExistence type="predicted"/>
<reference evidence="1" key="1">
    <citation type="submission" date="2019-08" db="EMBL/GenBank/DDBJ databases">
        <title>The genome of the North American firefly Photinus pyralis.</title>
        <authorList>
            <consortium name="Photinus pyralis genome working group"/>
            <person name="Fallon T.R."/>
            <person name="Sander Lower S.E."/>
            <person name="Weng J.-K."/>
        </authorList>
    </citation>
    <scope>NUCLEOTIDE SEQUENCE</scope>
    <source>
        <strain evidence="1">TRF0915ILg1</strain>
        <tissue evidence="1">Whole body</tissue>
    </source>
</reference>
<dbReference type="Proteomes" id="UP000801492">
    <property type="component" value="Unassembled WGS sequence"/>
</dbReference>
<sequence length="215" mass="23949">MATRSDDIPEDNSGSEAKRLIFVVVVEPVKAHVQEPTAEGYGLQPGVAGGVAGVLRFKVFPFSIGRMRAARNQEVQPKPLSLKELEAIVEDLDGNEEIDICYIPPDVDNLTDEEDIVHADDEAEIEDDIYHEIPMFPPCKLAKIQDIIWCTTPVDYEKGAVSIEDESVKRYPATGTVRENRMLKCPLESSKSIGKKARGTMDARYHHENDISVVR</sequence>